<gene>
    <name evidence="6" type="ORF">B0H16DRAFT_165344</name>
</gene>
<name>A0AAD7NRK4_9AGAR</name>
<dbReference type="InterPro" id="IPR001245">
    <property type="entry name" value="Ser-Thr/Tyr_kinase_cat_dom"/>
</dbReference>
<evidence type="ECO:0000256" key="2">
    <source>
        <dbReference type="ARBA" id="ARBA00022741"/>
    </source>
</evidence>
<evidence type="ECO:0000313" key="7">
    <source>
        <dbReference type="Proteomes" id="UP001215598"/>
    </source>
</evidence>
<evidence type="ECO:0000256" key="1">
    <source>
        <dbReference type="ARBA" id="ARBA00022679"/>
    </source>
</evidence>
<dbReference type="PANTHER" id="PTHR44329">
    <property type="entry name" value="SERINE/THREONINE-PROTEIN KINASE TNNI3K-RELATED"/>
    <property type="match status" value="1"/>
</dbReference>
<dbReference type="InterPro" id="IPR008271">
    <property type="entry name" value="Ser/Thr_kinase_AS"/>
</dbReference>
<dbReference type="EMBL" id="JARKIB010000014">
    <property type="protein sequence ID" value="KAJ7772206.1"/>
    <property type="molecule type" value="Genomic_DNA"/>
</dbReference>
<feature type="domain" description="Protein kinase" evidence="5">
    <location>
        <begin position="120"/>
        <end position="425"/>
    </location>
</feature>
<sequence length="425" mass="47628">MDTISWIENHELVRKRLAQLLSSSRKTVYRMSETEVRRWREKVVAFTRSFATKLKRRHKFPGDFERKAQICIDVIHTLITSLRDHSEDALYCDDYAFLVSLCQRATLLPLSFSCPEVLDVGGDEPVDAGASANIYRGSLGRADVAVKSFRLYYRTMKQVKKRFIREALILHAVRHPNILRFTSIVHEELKLCIITPWYGHGHIMKYIVGVEDADLKELMEQVADGLHFLCQYRIVHGDLKGTNVLIDNAGKAVIADLGLSFIQDSTGAATEQSHTAEDPFALAILRAQCAEAIRSGRLSLSPRSISTLAATILSAASSTGGGTFRWMAPERLVPSAYDLPTAKATMQSDVFSFGMLMLEVFTRDLPWGALRAEGSIALSVVTNIRPTRPSTIPDILWEIVCDCWSHFPDGRPSIQEVYNRLACIP</sequence>
<dbReference type="PROSITE" id="PS50011">
    <property type="entry name" value="PROTEIN_KINASE_DOM"/>
    <property type="match status" value="1"/>
</dbReference>
<keyword evidence="7" id="KW-1185">Reference proteome</keyword>
<evidence type="ECO:0000256" key="4">
    <source>
        <dbReference type="ARBA" id="ARBA00022840"/>
    </source>
</evidence>
<dbReference type="GO" id="GO:0004674">
    <property type="term" value="F:protein serine/threonine kinase activity"/>
    <property type="evidence" value="ECO:0007669"/>
    <property type="project" value="TreeGrafter"/>
</dbReference>
<keyword evidence="3 6" id="KW-0418">Kinase</keyword>
<dbReference type="PANTHER" id="PTHR44329:SF288">
    <property type="entry name" value="MITOGEN-ACTIVATED PROTEIN KINASE KINASE KINASE 20"/>
    <property type="match status" value="1"/>
</dbReference>
<evidence type="ECO:0000313" key="6">
    <source>
        <dbReference type="EMBL" id="KAJ7772206.1"/>
    </source>
</evidence>
<dbReference type="InterPro" id="IPR051681">
    <property type="entry name" value="Ser/Thr_Kinases-Pseudokinases"/>
</dbReference>
<keyword evidence="2" id="KW-0547">Nucleotide-binding</keyword>
<dbReference type="Proteomes" id="UP001215598">
    <property type="component" value="Unassembled WGS sequence"/>
</dbReference>
<accession>A0AAD7NRK4</accession>
<keyword evidence="1" id="KW-0808">Transferase</keyword>
<dbReference type="Pfam" id="PF07714">
    <property type="entry name" value="PK_Tyr_Ser-Thr"/>
    <property type="match status" value="2"/>
</dbReference>
<dbReference type="PROSITE" id="PS00108">
    <property type="entry name" value="PROTEIN_KINASE_ST"/>
    <property type="match status" value="1"/>
</dbReference>
<protein>
    <submittedName>
        <fullName evidence="6">Kinase-like domain-containing protein</fullName>
    </submittedName>
</protein>
<keyword evidence="4" id="KW-0067">ATP-binding</keyword>
<comment type="caution">
    <text evidence="6">The sequence shown here is derived from an EMBL/GenBank/DDBJ whole genome shotgun (WGS) entry which is preliminary data.</text>
</comment>
<dbReference type="SMART" id="SM00220">
    <property type="entry name" value="S_TKc"/>
    <property type="match status" value="1"/>
</dbReference>
<reference evidence="6" key="1">
    <citation type="submission" date="2023-03" db="EMBL/GenBank/DDBJ databases">
        <title>Massive genome expansion in bonnet fungi (Mycena s.s.) driven by repeated elements and novel gene families across ecological guilds.</title>
        <authorList>
            <consortium name="Lawrence Berkeley National Laboratory"/>
            <person name="Harder C.B."/>
            <person name="Miyauchi S."/>
            <person name="Viragh M."/>
            <person name="Kuo A."/>
            <person name="Thoen E."/>
            <person name="Andreopoulos B."/>
            <person name="Lu D."/>
            <person name="Skrede I."/>
            <person name="Drula E."/>
            <person name="Henrissat B."/>
            <person name="Morin E."/>
            <person name="Kohler A."/>
            <person name="Barry K."/>
            <person name="LaButti K."/>
            <person name="Morin E."/>
            <person name="Salamov A."/>
            <person name="Lipzen A."/>
            <person name="Mereny Z."/>
            <person name="Hegedus B."/>
            <person name="Baldrian P."/>
            <person name="Stursova M."/>
            <person name="Weitz H."/>
            <person name="Taylor A."/>
            <person name="Grigoriev I.V."/>
            <person name="Nagy L.G."/>
            <person name="Martin F."/>
            <person name="Kauserud H."/>
        </authorList>
    </citation>
    <scope>NUCLEOTIDE SEQUENCE</scope>
    <source>
        <strain evidence="6">CBHHK182m</strain>
    </source>
</reference>
<dbReference type="Gene3D" id="1.10.510.10">
    <property type="entry name" value="Transferase(Phosphotransferase) domain 1"/>
    <property type="match status" value="1"/>
</dbReference>
<organism evidence="6 7">
    <name type="scientific">Mycena metata</name>
    <dbReference type="NCBI Taxonomy" id="1033252"/>
    <lineage>
        <taxon>Eukaryota</taxon>
        <taxon>Fungi</taxon>
        <taxon>Dikarya</taxon>
        <taxon>Basidiomycota</taxon>
        <taxon>Agaricomycotina</taxon>
        <taxon>Agaricomycetes</taxon>
        <taxon>Agaricomycetidae</taxon>
        <taxon>Agaricales</taxon>
        <taxon>Marasmiineae</taxon>
        <taxon>Mycenaceae</taxon>
        <taxon>Mycena</taxon>
    </lineage>
</organism>
<dbReference type="AlphaFoldDB" id="A0AAD7NRK4"/>
<evidence type="ECO:0000259" key="5">
    <source>
        <dbReference type="PROSITE" id="PS50011"/>
    </source>
</evidence>
<dbReference type="SUPFAM" id="SSF56112">
    <property type="entry name" value="Protein kinase-like (PK-like)"/>
    <property type="match status" value="1"/>
</dbReference>
<dbReference type="GO" id="GO:0005524">
    <property type="term" value="F:ATP binding"/>
    <property type="evidence" value="ECO:0007669"/>
    <property type="project" value="UniProtKB-KW"/>
</dbReference>
<dbReference type="InterPro" id="IPR011009">
    <property type="entry name" value="Kinase-like_dom_sf"/>
</dbReference>
<proteinExistence type="predicted"/>
<dbReference type="InterPro" id="IPR000719">
    <property type="entry name" value="Prot_kinase_dom"/>
</dbReference>
<evidence type="ECO:0000256" key="3">
    <source>
        <dbReference type="ARBA" id="ARBA00022777"/>
    </source>
</evidence>